<dbReference type="GO" id="GO:0006281">
    <property type="term" value="P:DNA repair"/>
    <property type="evidence" value="ECO:0007669"/>
    <property type="project" value="TreeGrafter"/>
</dbReference>
<dbReference type="GO" id="GO:0016887">
    <property type="term" value="F:ATP hydrolysis activity"/>
    <property type="evidence" value="ECO:0007669"/>
    <property type="project" value="InterPro"/>
</dbReference>
<dbReference type="FunFam" id="3.40.50.300:FF:000129">
    <property type="entry name" value="Replication factor C subunit 5"/>
    <property type="match status" value="1"/>
</dbReference>
<gene>
    <name evidence="10" type="primary">rfc3</name>
    <name evidence="10" type="ORF">A0H81_06362</name>
</gene>
<reference evidence="10 11" key="1">
    <citation type="submission" date="2016-03" db="EMBL/GenBank/DDBJ databases">
        <title>Whole genome sequencing of Grifola frondosa 9006-11.</title>
        <authorList>
            <person name="Min B."/>
            <person name="Park H."/>
            <person name="Kim J.-G."/>
            <person name="Cho H."/>
            <person name="Oh Y.-L."/>
            <person name="Kong W.-S."/>
            <person name="Choi I.-G."/>
        </authorList>
    </citation>
    <scope>NUCLEOTIDE SEQUENCE [LARGE SCALE GENOMIC DNA]</scope>
    <source>
        <strain evidence="10 11">9006-11</strain>
    </source>
</reference>
<dbReference type="Pfam" id="PF08542">
    <property type="entry name" value="Rep_fac_C"/>
    <property type="match status" value="1"/>
</dbReference>
<dbReference type="PANTHER" id="PTHR11669:SF9">
    <property type="entry name" value="REPLICATION FACTOR C SUBUNIT 5"/>
    <property type="match status" value="1"/>
</dbReference>
<dbReference type="Gene3D" id="3.40.50.300">
    <property type="entry name" value="P-loop containing nucleotide triphosphate hydrolases"/>
    <property type="match status" value="1"/>
</dbReference>
<evidence type="ECO:0000259" key="9">
    <source>
        <dbReference type="SMART" id="SM00382"/>
    </source>
</evidence>
<dbReference type="NCBIfam" id="NF001679">
    <property type="entry name" value="PRK00440.1"/>
    <property type="match status" value="1"/>
</dbReference>
<dbReference type="CDD" id="cd00009">
    <property type="entry name" value="AAA"/>
    <property type="match status" value="1"/>
</dbReference>
<keyword evidence="5" id="KW-0067">ATP-binding</keyword>
<comment type="caution">
    <text evidence="10">The sequence shown here is derived from an EMBL/GenBank/DDBJ whole genome shotgun (WGS) entry which is preliminary data.</text>
</comment>
<proteinExistence type="inferred from homology"/>
<evidence type="ECO:0000256" key="4">
    <source>
        <dbReference type="ARBA" id="ARBA00022741"/>
    </source>
</evidence>
<dbReference type="GO" id="GO:0006271">
    <property type="term" value="P:DNA strand elongation involved in DNA replication"/>
    <property type="evidence" value="ECO:0007669"/>
    <property type="project" value="UniProtKB-ARBA"/>
</dbReference>
<dbReference type="SUPFAM" id="SSF52540">
    <property type="entry name" value="P-loop containing nucleoside triphosphate hydrolases"/>
    <property type="match status" value="1"/>
</dbReference>
<dbReference type="Pfam" id="PF22766">
    <property type="entry name" value="ZW10_C2"/>
    <property type="match status" value="1"/>
</dbReference>
<dbReference type="GO" id="GO:0031389">
    <property type="term" value="C:Rad17 RFC-like complex"/>
    <property type="evidence" value="ECO:0007669"/>
    <property type="project" value="TreeGrafter"/>
</dbReference>
<keyword evidence="3" id="KW-0235">DNA replication</keyword>
<feature type="domain" description="AAA+ ATPase" evidence="9">
    <location>
        <begin position="73"/>
        <end position="200"/>
    </location>
</feature>
<evidence type="ECO:0000256" key="5">
    <source>
        <dbReference type="ARBA" id="ARBA00022840"/>
    </source>
</evidence>
<dbReference type="STRING" id="5627.A0A1C7MA52"/>
<dbReference type="FunFam" id="1.10.8.60:FF:000028">
    <property type="entry name" value="Replication factor C subunit 5"/>
    <property type="match status" value="1"/>
</dbReference>
<comment type="similarity">
    <text evidence="2">Belongs to the activator 1 small subunits family.</text>
</comment>
<dbReference type="PANTHER" id="PTHR11669">
    <property type="entry name" value="REPLICATION FACTOR C / DNA POLYMERASE III GAMMA-TAU SUBUNIT"/>
    <property type="match status" value="1"/>
</dbReference>
<evidence type="ECO:0000256" key="2">
    <source>
        <dbReference type="ARBA" id="ARBA00005378"/>
    </source>
</evidence>
<dbReference type="InterPro" id="IPR046362">
    <property type="entry name" value="Zw10/DSL1_C_sf"/>
</dbReference>
<comment type="subcellular location">
    <subcellularLocation>
        <location evidence="1">Nucleus</location>
    </subcellularLocation>
</comment>
<dbReference type="Gene3D" id="1.10.8.60">
    <property type="match status" value="1"/>
</dbReference>
<keyword evidence="6" id="KW-0539">Nucleus</keyword>
<dbReference type="InterPro" id="IPR013748">
    <property type="entry name" value="Rep_factorC_C"/>
</dbReference>
<dbReference type="GO" id="GO:0003677">
    <property type="term" value="F:DNA binding"/>
    <property type="evidence" value="ECO:0007669"/>
    <property type="project" value="InterPro"/>
</dbReference>
<evidence type="ECO:0000256" key="8">
    <source>
        <dbReference type="SAM" id="MobiDB-lite"/>
    </source>
</evidence>
<dbReference type="GO" id="GO:0031391">
    <property type="term" value="C:Elg1 RFC-like complex"/>
    <property type="evidence" value="ECO:0007669"/>
    <property type="project" value="TreeGrafter"/>
</dbReference>
<keyword evidence="11" id="KW-1185">Reference proteome</keyword>
<dbReference type="Proteomes" id="UP000092993">
    <property type="component" value="Unassembled WGS sequence"/>
</dbReference>
<dbReference type="GO" id="GO:0003689">
    <property type="term" value="F:DNA clamp loader activity"/>
    <property type="evidence" value="ECO:0007669"/>
    <property type="project" value="TreeGrafter"/>
</dbReference>
<dbReference type="InterPro" id="IPR027417">
    <property type="entry name" value="P-loop_NTPase"/>
</dbReference>
<evidence type="ECO:0000256" key="1">
    <source>
        <dbReference type="ARBA" id="ARBA00004123"/>
    </source>
</evidence>
<dbReference type="Gene3D" id="1.20.272.10">
    <property type="match status" value="1"/>
</dbReference>
<dbReference type="OMA" id="REVQYSQ"/>
<dbReference type="Gene3D" id="1.10.357.150">
    <property type="match status" value="1"/>
</dbReference>
<dbReference type="CDD" id="cd18140">
    <property type="entry name" value="HLD_clamp_RFC"/>
    <property type="match status" value="1"/>
</dbReference>
<dbReference type="SUPFAM" id="SSF48019">
    <property type="entry name" value="post-AAA+ oligomerization domain-like"/>
    <property type="match status" value="1"/>
</dbReference>
<organism evidence="10 11">
    <name type="scientific">Grifola frondosa</name>
    <name type="common">Maitake</name>
    <name type="synonym">Polyporus frondosus</name>
    <dbReference type="NCBI Taxonomy" id="5627"/>
    <lineage>
        <taxon>Eukaryota</taxon>
        <taxon>Fungi</taxon>
        <taxon>Dikarya</taxon>
        <taxon>Basidiomycota</taxon>
        <taxon>Agaricomycotina</taxon>
        <taxon>Agaricomycetes</taxon>
        <taxon>Polyporales</taxon>
        <taxon>Grifolaceae</taxon>
        <taxon>Grifola</taxon>
    </lineage>
</organism>
<dbReference type="InterPro" id="IPR003959">
    <property type="entry name" value="ATPase_AAA_core"/>
</dbReference>
<feature type="region of interest" description="Disordered" evidence="8">
    <location>
        <begin position="873"/>
        <end position="1010"/>
    </location>
</feature>
<dbReference type="InterPro" id="IPR003593">
    <property type="entry name" value="AAA+_ATPase"/>
</dbReference>
<dbReference type="EMBL" id="LUGG01000006">
    <property type="protein sequence ID" value="OBZ73761.1"/>
    <property type="molecule type" value="Genomic_DNA"/>
</dbReference>
<evidence type="ECO:0000256" key="6">
    <source>
        <dbReference type="ARBA" id="ARBA00023242"/>
    </source>
</evidence>
<dbReference type="SMART" id="SM00382">
    <property type="entry name" value="AAA"/>
    <property type="match status" value="1"/>
</dbReference>
<evidence type="ECO:0000256" key="3">
    <source>
        <dbReference type="ARBA" id="ARBA00022705"/>
    </source>
</evidence>
<dbReference type="GO" id="GO:0005524">
    <property type="term" value="F:ATP binding"/>
    <property type="evidence" value="ECO:0007669"/>
    <property type="project" value="UniProtKB-KW"/>
</dbReference>
<dbReference type="InterPro" id="IPR008921">
    <property type="entry name" value="DNA_pol3_clamp-load_cplx_C"/>
</dbReference>
<keyword evidence="4" id="KW-0547">Nucleotide-binding</keyword>
<dbReference type="FunFam" id="1.20.272.10:FF:000004">
    <property type="entry name" value="Replication factor C subunit 5"/>
    <property type="match status" value="1"/>
</dbReference>
<dbReference type="GO" id="GO:0005663">
    <property type="term" value="C:DNA replication factor C complex"/>
    <property type="evidence" value="ECO:0007669"/>
    <property type="project" value="TreeGrafter"/>
</dbReference>
<evidence type="ECO:0000313" key="11">
    <source>
        <dbReference type="Proteomes" id="UP000092993"/>
    </source>
</evidence>
<dbReference type="Pfam" id="PF00004">
    <property type="entry name" value="AAA"/>
    <property type="match status" value="1"/>
</dbReference>
<dbReference type="GO" id="GO:0031390">
    <property type="term" value="C:Ctf18 RFC-like complex"/>
    <property type="evidence" value="ECO:0007669"/>
    <property type="project" value="TreeGrafter"/>
</dbReference>
<evidence type="ECO:0000256" key="7">
    <source>
        <dbReference type="ARBA" id="ARBA00070184"/>
    </source>
</evidence>
<dbReference type="InterPro" id="IPR047854">
    <property type="entry name" value="RFC_lid"/>
</dbReference>
<dbReference type="OrthoDB" id="4199794at2759"/>
<sequence length="1366" mass="152677">MSSDEDVPMDAQEQIAWPSAGKGKGKGRAVDHDDPYDNDNLPWVEKYRPVTLDDVVSHKDITSTIEKFIEKNRLPHLLFYGPPGTGKTSTILAVARRIYGADFRKQILELNASDDRGIDVVRERIKNFAETRTLFSKGYKLIILDEADMMTTAAQAALRRVIEQYTRNVRFCIICNYVNKIVPAIQSRCTRFRFSPLPIPEVEKRVDQVIEAEGVKITEDGKKALLKLSKGDMRRALNVLQACHAAYDLSGETEIYNCTGNPHPADIETIVNSMLTDDFTTSYKMISALKTERGLALPDLLNGAYEYIETINFKPHARIYLLDFLATTELVILKQMFRRVASIVIGGSEKLQLTALLGAFKNAVELIVNFERVKTACKKRRHNWALNALAPQPPAANSPLICSRISCCNKYTGYDPGVQRMAFPVPAHLPRKKDVHDVSTEILTKISETNSKSLNARLASTWVAELDNTIRLTKEIIHERIGGDLPSFERQLSASKSIQERLHTLTENVDQLSDSLSSPEVILSSPKSGLIPKLVSTLTRHAALAREVADADVRYSAVAHLERCRNQVRSLKSLVQDGRLPEAVEACESLDKFIATSPAPLEQSRVILDLKRDYAAMRNRTEEQLLDAYARSIMITPSELVVRPSIQGMSSSTNRQSSTILPFSSILSSLSRSSLTTHLSTLRRDVIANCIDFVLEQPISMSVSVTKDTSGAPEHRLSMFPAPPNSEVLVSRLENLSVVLTFFNDHLFPHLPPQEHTTFPLSLCKPLRTALLNSLLIPSLPSSLTMLPDFLDLAERAVAFEDQYIVSMLGDNGVERDIKTWVGGIGMHYERKRRVEILQVARVVVIRPEDESQTFHVDLDIVLDHEDKVAEPAAEAKPVVVEKESESAWGFEDESPIQGADAATGEESGWGFEDEVEPEPELRPAQTEPRSRRDVIQEDPGDAWGGMMMRSRPLSPTSLWMIPLGTMPGTRSRASPELSPKPATRLEKFSSKGKPPQSTEKQKPASVKLSPLVVQPSPVVRSNQAKPTVVTESYVVSGRTKQLLQLLEDVLKEGAELASSGILSSAPATPTGSVIMQSAPMTLELFRALYPVTNHTELVNSPKRAMRLSNDCLFISGEVKRILTNLRGPKLLAKQKLEDCVERMKVLADSLYEDTIHRENQLIEELLDSTQGFVDTTDQERFDDCENAVNQVLQRVRRIAQQWKAVLNKSRYYDAIGCIVDTALARILGDILALQDITEVESHRLSELCRILNALEGLFVEDPEQVKTFMTVHPLCSDQWINTAFLRRLLRPFLAQIFISFRAFGKSTYVFLNSEASIADISYLFDEGALVDFDIEELVKLVRALFADTPLRTNTINKLLRRNHST</sequence>
<dbReference type="InterPro" id="IPR050238">
    <property type="entry name" value="DNA_Rep/Repair_Clamp_Loader"/>
</dbReference>
<protein>
    <recommendedName>
        <fullName evidence="7">Replication factor C subunit 3</fullName>
    </recommendedName>
</protein>
<accession>A0A1C7MA52</accession>
<evidence type="ECO:0000313" key="10">
    <source>
        <dbReference type="EMBL" id="OBZ73761.1"/>
    </source>
</evidence>
<feature type="region of interest" description="Disordered" evidence="8">
    <location>
        <begin position="1"/>
        <end position="36"/>
    </location>
</feature>
<dbReference type="InterPro" id="IPR055148">
    <property type="entry name" value="ZW10_C_2"/>
</dbReference>
<name>A0A1C7MA52_GRIFR</name>